<dbReference type="RefSeq" id="WP_023009938.1">
    <property type="nucleotide sequence ID" value="NZ_DCES01000052.1"/>
</dbReference>
<dbReference type="Gene3D" id="1.10.10.10">
    <property type="entry name" value="Winged helix-like DNA-binding domain superfamily/Winged helix DNA-binding domain"/>
    <property type="match status" value="1"/>
</dbReference>
<keyword evidence="3" id="KW-0238">DNA-binding</keyword>
<keyword evidence="4" id="KW-0804">Transcription</keyword>
<dbReference type="AlphaFoldDB" id="A0A368VA45"/>
<evidence type="ECO:0000256" key="2">
    <source>
        <dbReference type="ARBA" id="ARBA00023015"/>
    </source>
</evidence>
<accession>A0A368VA45</accession>
<organism evidence="7 8">
    <name type="scientific">Marinobacter nauticus</name>
    <name type="common">Marinobacter hydrocarbonoclasticus</name>
    <name type="synonym">Marinobacter aquaeolei</name>
    <dbReference type="NCBI Taxonomy" id="2743"/>
    <lineage>
        <taxon>Bacteria</taxon>
        <taxon>Pseudomonadati</taxon>
        <taxon>Pseudomonadota</taxon>
        <taxon>Gammaproteobacteria</taxon>
        <taxon>Pseudomonadales</taxon>
        <taxon>Marinobacteraceae</taxon>
        <taxon>Marinobacter</taxon>
    </lineage>
</organism>
<dbReference type="Pfam" id="PF00126">
    <property type="entry name" value="HTH_1"/>
    <property type="match status" value="1"/>
</dbReference>
<protein>
    <submittedName>
        <fullName evidence="7">LysR family transcriptional regulator</fullName>
    </submittedName>
</protein>
<dbReference type="InterPro" id="IPR000847">
    <property type="entry name" value="LysR_HTH_N"/>
</dbReference>
<keyword evidence="2" id="KW-0805">Transcription regulation</keyword>
<dbReference type="GO" id="GO:0000976">
    <property type="term" value="F:transcription cis-regulatory region binding"/>
    <property type="evidence" value="ECO:0007669"/>
    <property type="project" value="TreeGrafter"/>
</dbReference>
<name>A0A368VA45_MARNT</name>
<evidence type="ECO:0000256" key="4">
    <source>
        <dbReference type="ARBA" id="ARBA00023163"/>
    </source>
</evidence>
<dbReference type="CDD" id="cd08420">
    <property type="entry name" value="PBP2_CysL_like"/>
    <property type="match status" value="1"/>
</dbReference>
<dbReference type="EMBL" id="QNSA01000001">
    <property type="protein sequence ID" value="RBP77241.1"/>
    <property type="molecule type" value="Genomic_DNA"/>
</dbReference>
<reference evidence="7 8" key="1">
    <citation type="submission" date="2018-07" db="EMBL/GenBank/DDBJ databases">
        <title>Freshwater and sediment microbial communities from various areas in North America, analyzing microbe dynamics in response to fracking.</title>
        <authorList>
            <person name="Lamendella R."/>
        </authorList>
    </citation>
    <scope>NUCLEOTIDE SEQUENCE [LARGE SCALE GENOMIC DNA]</scope>
    <source>
        <strain evidence="7 8">114E</strain>
        <strain evidence="6 9">114E_o</strain>
    </source>
</reference>
<dbReference type="Gene3D" id="3.40.190.290">
    <property type="match status" value="1"/>
</dbReference>
<dbReference type="InterPro" id="IPR036390">
    <property type="entry name" value="WH_DNA-bd_sf"/>
</dbReference>
<dbReference type="SUPFAM" id="SSF53850">
    <property type="entry name" value="Periplasmic binding protein-like II"/>
    <property type="match status" value="1"/>
</dbReference>
<dbReference type="Proteomes" id="UP000252795">
    <property type="component" value="Unassembled WGS sequence"/>
</dbReference>
<dbReference type="EMBL" id="QPJB01000001">
    <property type="protein sequence ID" value="RCW38087.1"/>
    <property type="molecule type" value="Genomic_DNA"/>
</dbReference>
<evidence type="ECO:0000256" key="1">
    <source>
        <dbReference type="ARBA" id="ARBA00009437"/>
    </source>
</evidence>
<evidence type="ECO:0000256" key="3">
    <source>
        <dbReference type="ARBA" id="ARBA00023125"/>
    </source>
</evidence>
<proteinExistence type="inferred from homology"/>
<dbReference type="Pfam" id="PF03466">
    <property type="entry name" value="LysR_substrate"/>
    <property type="match status" value="1"/>
</dbReference>
<dbReference type="PRINTS" id="PR00039">
    <property type="entry name" value="HTHLYSR"/>
</dbReference>
<dbReference type="PANTHER" id="PTHR30126:SF94">
    <property type="entry name" value="LYSR FAMILY TRANSCRIPTIONAL REGULATOR"/>
    <property type="match status" value="1"/>
</dbReference>
<dbReference type="PANTHER" id="PTHR30126">
    <property type="entry name" value="HTH-TYPE TRANSCRIPTIONAL REGULATOR"/>
    <property type="match status" value="1"/>
</dbReference>
<keyword evidence="9" id="KW-1185">Reference proteome</keyword>
<comment type="similarity">
    <text evidence="1">Belongs to the LysR transcriptional regulatory family.</text>
</comment>
<dbReference type="NCBIfam" id="NF008095">
    <property type="entry name" value="PRK10837.1"/>
    <property type="match status" value="1"/>
</dbReference>
<feature type="domain" description="HTH lysR-type" evidence="5">
    <location>
        <begin position="1"/>
        <end position="60"/>
    </location>
</feature>
<dbReference type="InterPro" id="IPR005119">
    <property type="entry name" value="LysR_subst-bd"/>
</dbReference>
<dbReference type="Proteomes" id="UP000253065">
    <property type="component" value="Unassembled WGS sequence"/>
</dbReference>
<dbReference type="InterPro" id="IPR036388">
    <property type="entry name" value="WH-like_DNA-bd_sf"/>
</dbReference>
<evidence type="ECO:0000313" key="9">
    <source>
        <dbReference type="Proteomes" id="UP000253065"/>
    </source>
</evidence>
<gene>
    <name evidence="7" type="ORF">DET51_101432</name>
    <name evidence="6" type="ORF">DET64_101433</name>
</gene>
<comment type="caution">
    <text evidence="7">The sequence shown here is derived from an EMBL/GenBank/DDBJ whole genome shotgun (WGS) entry which is preliminary data.</text>
</comment>
<sequence length="301" mass="33832">MKYSFRQLEVFLAAAHFQNITRAAESLAMSQSAASSALKELENQFDIQLFDRVGKRLQLNELGRLYRPKAESLLAQATELEQAFSKHSEVGALKVGATLTIGNYLAVGVMAKYMNTPTRPKVSLEVANTSSIARRVRDFELDIGLIEGELQSPELEVIPWREDELTVFCSPSHPLARKQALTDEDLRQAVWIMREPGSGTRQSFERGMHGLLPDLNILLELEHTEAIKRAVEADLGIGCLSKVVLADAFKRGSLVPLSVPDYRKFDRQFYFILHKQKYRSAGIARWMSLCQELQPARTGPL</sequence>
<dbReference type="GO" id="GO:0003700">
    <property type="term" value="F:DNA-binding transcription factor activity"/>
    <property type="evidence" value="ECO:0007669"/>
    <property type="project" value="InterPro"/>
</dbReference>
<evidence type="ECO:0000313" key="6">
    <source>
        <dbReference type="EMBL" id="RBP77241.1"/>
    </source>
</evidence>
<evidence type="ECO:0000313" key="8">
    <source>
        <dbReference type="Proteomes" id="UP000252795"/>
    </source>
</evidence>
<evidence type="ECO:0000313" key="7">
    <source>
        <dbReference type="EMBL" id="RCW38087.1"/>
    </source>
</evidence>
<dbReference type="PROSITE" id="PS50931">
    <property type="entry name" value="HTH_LYSR"/>
    <property type="match status" value="1"/>
</dbReference>
<evidence type="ECO:0000259" key="5">
    <source>
        <dbReference type="PROSITE" id="PS50931"/>
    </source>
</evidence>
<dbReference type="SUPFAM" id="SSF46785">
    <property type="entry name" value="Winged helix' DNA-binding domain"/>
    <property type="match status" value="1"/>
</dbReference>